<dbReference type="InterPro" id="IPR041588">
    <property type="entry name" value="Integrase_H2C2"/>
</dbReference>
<dbReference type="Pfam" id="PF08284">
    <property type="entry name" value="RVP_2"/>
    <property type="match status" value="1"/>
</dbReference>
<sequence>MPVELGSFDVIIDMDWLLNNHTMIVCDEKIVRIPFGDEILIVQGYRSDKGKKLTLSIISYTKTQKYIEKDCQKFPEDLPGLPPVRQVEFQIDLVPDAAPMVRAPYRLAPSKMQELSAQLQELFDKGFLRTKCLSEIDLRSGYHQLRVRDEGITKTAFRTRYGHYEFQVMPFGLTNAPAVFMDLMNRKSMKFDWGEKEEAVFQTLKQKLCSASILALPKGRQTSWFIVMLLKKGWAWKSERGGGCLELKGMDQATTSSSFGYEDGTLCLNRRSWIPCRGSLRELIMHESHKSKYSIHPGSDKMYQDLKKLYWWPNIKAEIATYVNKYLTCAKVKAEYQKPFDLLVQSVIPVWKW</sequence>
<dbReference type="Gene3D" id="3.10.10.10">
    <property type="entry name" value="HIV Type 1 Reverse Transcriptase, subunit A, domain 1"/>
    <property type="match status" value="2"/>
</dbReference>
<evidence type="ECO:0000259" key="2">
    <source>
        <dbReference type="Pfam" id="PF17921"/>
    </source>
</evidence>
<keyword evidence="3" id="KW-0695">RNA-directed DNA polymerase</keyword>
<dbReference type="SUPFAM" id="SSF56672">
    <property type="entry name" value="DNA/RNA polymerases"/>
    <property type="match status" value="1"/>
</dbReference>
<feature type="domain" description="Reverse transcriptase" evidence="1">
    <location>
        <begin position="58"/>
        <end position="186"/>
    </location>
</feature>
<keyword evidence="3" id="KW-0808">Transferase</keyword>
<dbReference type="Pfam" id="PF17921">
    <property type="entry name" value="Integrase_H2C2"/>
    <property type="match status" value="1"/>
</dbReference>
<feature type="domain" description="Integrase zinc-binding" evidence="2">
    <location>
        <begin position="279"/>
        <end position="334"/>
    </location>
</feature>
<protein>
    <submittedName>
        <fullName evidence="3">Reverse transcriptase domain-containing protein</fullName>
    </submittedName>
</protein>
<dbReference type="EMBL" id="BKCJ010002935">
    <property type="protein sequence ID" value="GEU51896.1"/>
    <property type="molecule type" value="Genomic_DNA"/>
</dbReference>
<dbReference type="Gene3D" id="3.30.70.270">
    <property type="match status" value="1"/>
</dbReference>
<dbReference type="InterPro" id="IPR043502">
    <property type="entry name" value="DNA/RNA_pol_sf"/>
</dbReference>
<organism evidence="3">
    <name type="scientific">Tanacetum cinerariifolium</name>
    <name type="common">Dalmatian daisy</name>
    <name type="synonym">Chrysanthemum cinerariifolium</name>
    <dbReference type="NCBI Taxonomy" id="118510"/>
    <lineage>
        <taxon>Eukaryota</taxon>
        <taxon>Viridiplantae</taxon>
        <taxon>Streptophyta</taxon>
        <taxon>Embryophyta</taxon>
        <taxon>Tracheophyta</taxon>
        <taxon>Spermatophyta</taxon>
        <taxon>Magnoliopsida</taxon>
        <taxon>eudicotyledons</taxon>
        <taxon>Gunneridae</taxon>
        <taxon>Pentapetalae</taxon>
        <taxon>asterids</taxon>
        <taxon>campanulids</taxon>
        <taxon>Asterales</taxon>
        <taxon>Asteraceae</taxon>
        <taxon>Asteroideae</taxon>
        <taxon>Anthemideae</taxon>
        <taxon>Anthemidinae</taxon>
        <taxon>Tanacetum</taxon>
    </lineage>
</organism>
<proteinExistence type="predicted"/>
<dbReference type="AlphaFoldDB" id="A0A6L2KRF5"/>
<dbReference type="GO" id="GO:0003964">
    <property type="term" value="F:RNA-directed DNA polymerase activity"/>
    <property type="evidence" value="ECO:0007669"/>
    <property type="project" value="UniProtKB-KW"/>
</dbReference>
<dbReference type="InterPro" id="IPR053134">
    <property type="entry name" value="RNA-dir_DNA_polymerase"/>
</dbReference>
<dbReference type="Pfam" id="PF00078">
    <property type="entry name" value="RVT_1"/>
    <property type="match status" value="1"/>
</dbReference>
<reference evidence="3" key="1">
    <citation type="journal article" date="2019" name="Sci. Rep.">
        <title>Draft genome of Tanacetum cinerariifolium, the natural source of mosquito coil.</title>
        <authorList>
            <person name="Yamashiro T."/>
            <person name="Shiraishi A."/>
            <person name="Satake H."/>
            <person name="Nakayama K."/>
        </authorList>
    </citation>
    <scope>NUCLEOTIDE SEQUENCE</scope>
</reference>
<comment type="caution">
    <text evidence="3">The sequence shown here is derived from an EMBL/GenBank/DDBJ whole genome shotgun (WGS) entry which is preliminary data.</text>
</comment>
<dbReference type="PANTHER" id="PTHR24559">
    <property type="entry name" value="TRANSPOSON TY3-I GAG-POL POLYPROTEIN"/>
    <property type="match status" value="1"/>
</dbReference>
<name>A0A6L2KRF5_TANCI</name>
<gene>
    <name evidence="3" type="ORF">Tci_023874</name>
</gene>
<dbReference type="Gene3D" id="1.10.340.70">
    <property type="match status" value="1"/>
</dbReference>
<evidence type="ECO:0000313" key="3">
    <source>
        <dbReference type="EMBL" id="GEU51896.1"/>
    </source>
</evidence>
<dbReference type="PANTHER" id="PTHR24559:SF444">
    <property type="entry name" value="REVERSE TRANSCRIPTASE DOMAIN-CONTAINING PROTEIN"/>
    <property type="match status" value="1"/>
</dbReference>
<dbReference type="InterPro" id="IPR043128">
    <property type="entry name" value="Rev_trsase/Diguanyl_cyclase"/>
</dbReference>
<keyword evidence="3" id="KW-0548">Nucleotidyltransferase</keyword>
<accession>A0A6L2KRF5</accession>
<dbReference type="InterPro" id="IPR000477">
    <property type="entry name" value="RT_dom"/>
</dbReference>
<evidence type="ECO:0000259" key="1">
    <source>
        <dbReference type="Pfam" id="PF00078"/>
    </source>
</evidence>